<keyword evidence="2" id="KW-1185">Reference proteome</keyword>
<reference evidence="1 2" key="1">
    <citation type="submission" date="2020-08" db="EMBL/GenBank/DDBJ databases">
        <title>Streptomyces sp. PSKA01 genome sequencing and assembly.</title>
        <authorList>
            <person name="Mandal S."/>
            <person name="Maiti P.K."/>
            <person name="Das P."/>
        </authorList>
    </citation>
    <scope>NUCLEOTIDE SEQUENCE [LARGE SCALE GENOMIC DNA]</scope>
    <source>
        <strain evidence="1 2">PSKA01</strain>
    </source>
</reference>
<protein>
    <submittedName>
        <fullName evidence="1">Uncharacterized protein</fullName>
    </submittedName>
</protein>
<comment type="caution">
    <text evidence="1">The sequence shown here is derived from an EMBL/GenBank/DDBJ whole genome shotgun (WGS) entry which is preliminary data.</text>
</comment>
<accession>A0A7X1JFH9</accession>
<dbReference type="EMBL" id="JACMSF010000066">
    <property type="protein sequence ID" value="MBC2907092.1"/>
    <property type="molecule type" value="Genomic_DNA"/>
</dbReference>
<dbReference type="SUPFAM" id="SSF81901">
    <property type="entry name" value="HCP-like"/>
    <property type="match status" value="1"/>
</dbReference>
<dbReference type="Gene3D" id="1.25.40.10">
    <property type="entry name" value="Tetratricopeptide repeat domain"/>
    <property type="match status" value="1"/>
</dbReference>
<organism evidence="1 2">
    <name type="scientific">Streptomyces cupreus</name>
    <dbReference type="NCBI Taxonomy" id="2759956"/>
    <lineage>
        <taxon>Bacteria</taxon>
        <taxon>Bacillati</taxon>
        <taxon>Actinomycetota</taxon>
        <taxon>Actinomycetes</taxon>
        <taxon>Kitasatosporales</taxon>
        <taxon>Streptomycetaceae</taxon>
        <taxon>Streptomyces</taxon>
    </lineage>
</organism>
<evidence type="ECO:0000313" key="1">
    <source>
        <dbReference type="EMBL" id="MBC2907092.1"/>
    </source>
</evidence>
<evidence type="ECO:0000313" key="2">
    <source>
        <dbReference type="Proteomes" id="UP000584670"/>
    </source>
</evidence>
<gene>
    <name evidence="1" type="ORF">H4N64_37400</name>
</gene>
<dbReference type="InterPro" id="IPR011990">
    <property type="entry name" value="TPR-like_helical_dom_sf"/>
</dbReference>
<name>A0A7X1JFH9_9ACTN</name>
<sequence length="710" mass="77379">MSGVLDELAAAAAGVLVSSMSSDDWEERAKPTFVHIYGMAMKEDVGPTLDSFRRDLRSGTLSAREASQIWKSKIREAFKKGVIANEVHQFIEDFRPVAFACPFCEARMEGGDTFCGACGHDLGAPAPAPVSVRLSVPQDHVVPEDQFTSPRFLPQDHVDFREANFNAPVIGVQNNHYAAAAPASADGWPRFTELRRPTLGVRPVSSFGDEPALPPYIPRDRDADLDRLVDQGLREGALVVVTGEPLAGKTATAWAALNRNADHHTRLFSAHPGTDLRELPAALRGRDPSGTYVVWLDDLEGHLDERGLVAGPLTQLTHEGVLVLATMRDAAYEAHRFGDHPTARVLRGARTVDLTCDWSEAELARLAQAGDPRLGGAAQWRGELGVTQFLSVGPELWEEWRRASRPGGRSNGHLLVSAAIDAARCGVTSALSPETWEYLINVRTLYGTERVLDGPVSKEDLQWATRPRLGVCGLLVPGAQEGTWRASGTLVADASRSPDLPPLSAHLWGSVAQLAAERDLPERNEVMGAARAAVRTRAEADHPGAKLILAILSTWALDDPEARRWWRKVEEEDPSLAFFFGRYLFLEQDELAEAVPHMETAIGAGYADLEEELGFLLLTRAMLWLGKAAAVNGSPAAAEVVPAIQAALRDDRFEAVLTQHYPPPQEQPPLPGPPLSPQRTIRLAVDIMLGRRPARALEENPETPPDTVKE</sequence>
<proteinExistence type="predicted"/>
<dbReference type="Proteomes" id="UP000584670">
    <property type="component" value="Unassembled WGS sequence"/>
</dbReference>
<dbReference type="AlphaFoldDB" id="A0A7X1JFH9"/>
<dbReference type="RefSeq" id="WP_186287058.1">
    <property type="nucleotide sequence ID" value="NZ_JACMSF010000066.1"/>
</dbReference>